<dbReference type="EMBL" id="JAUSQZ010000001">
    <property type="protein sequence ID" value="MDP9829412.1"/>
    <property type="molecule type" value="Genomic_DNA"/>
</dbReference>
<name>A0ABT9PA95_9ACTN</name>
<organism evidence="1 2">
    <name type="scientific">Kineosporia succinea</name>
    <dbReference type="NCBI Taxonomy" id="84632"/>
    <lineage>
        <taxon>Bacteria</taxon>
        <taxon>Bacillati</taxon>
        <taxon>Actinomycetota</taxon>
        <taxon>Actinomycetes</taxon>
        <taxon>Kineosporiales</taxon>
        <taxon>Kineosporiaceae</taxon>
        <taxon>Kineosporia</taxon>
    </lineage>
</organism>
<reference evidence="1 2" key="1">
    <citation type="submission" date="2023-07" db="EMBL/GenBank/DDBJ databases">
        <title>Sequencing the genomes of 1000 actinobacteria strains.</title>
        <authorList>
            <person name="Klenk H.-P."/>
        </authorList>
    </citation>
    <scope>NUCLEOTIDE SEQUENCE [LARGE SCALE GENOMIC DNA]</scope>
    <source>
        <strain evidence="1 2">DSM 44388</strain>
    </source>
</reference>
<accession>A0ABT9PA95</accession>
<keyword evidence="2" id="KW-1185">Reference proteome</keyword>
<dbReference type="RefSeq" id="WP_307247570.1">
    <property type="nucleotide sequence ID" value="NZ_JAUSQZ010000001.1"/>
</dbReference>
<protein>
    <submittedName>
        <fullName evidence="1">Uncharacterized protein</fullName>
    </submittedName>
</protein>
<evidence type="ECO:0000313" key="2">
    <source>
        <dbReference type="Proteomes" id="UP001235712"/>
    </source>
</evidence>
<sequence>MSSSGNYNSEDLDEIYAHWRNRFDWPGKFAQSLGISISGFLGSNGLDLGLYTEDEDPDFDMYA</sequence>
<gene>
    <name evidence="1" type="ORF">J2S57_005161</name>
</gene>
<proteinExistence type="predicted"/>
<dbReference type="Proteomes" id="UP001235712">
    <property type="component" value="Unassembled WGS sequence"/>
</dbReference>
<evidence type="ECO:0000313" key="1">
    <source>
        <dbReference type="EMBL" id="MDP9829412.1"/>
    </source>
</evidence>
<comment type="caution">
    <text evidence="1">The sequence shown here is derived from an EMBL/GenBank/DDBJ whole genome shotgun (WGS) entry which is preliminary data.</text>
</comment>